<sequence>MIENLIHEYGVIAIYIGCVFEGDTVAITGGVLAHRGLIPFWPVVFAAIAGGLTTDTITFWLGRRFRDHPRVLRAVSHPLSQRLTATFLSRPLLLACLFRFIPGARTLAPVMLATATRIRGLPYTVATAVSACIWGVVMVSVGRQIGELLTRILGHFTRTEIVLLVALMVLALFLLRTVWRYFRTDPPET</sequence>
<evidence type="ECO:0000256" key="6">
    <source>
        <dbReference type="ARBA" id="ARBA00023136"/>
    </source>
</evidence>
<dbReference type="InterPro" id="IPR032818">
    <property type="entry name" value="DedA-like"/>
</dbReference>
<dbReference type="AlphaFoldDB" id="A0A238V0I9"/>
<dbReference type="EMBL" id="FZNN01000001">
    <property type="protein sequence ID" value="SNR28062.1"/>
    <property type="molecule type" value="Genomic_DNA"/>
</dbReference>
<feature type="transmembrane region" description="Helical" evidence="7">
    <location>
        <begin position="40"/>
        <end position="62"/>
    </location>
</feature>
<evidence type="ECO:0000256" key="2">
    <source>
        <dbReference type="ARBA" id="ARBA00010792"/>
    </source>
</evidence>
<dbReference type="PANTHER" id="PTHR30353:SF15">
    <property type="entry name" value="INNER MEMBRANE PROTEIN YABI"/>
    <property type="match status" value="1"/>
</dbReference>
<keyword evidence="4 7" id="KW-0812">Transmembrane</keyword>
<dbReference type="PANTHER" id="PTHR30353">
    <property type="entry name" value="INNER MEMBRANE PROTEIN DEDA-RELATED"/>
    <property type="match status" value="1"/>
</dbReference>
<feature type="transmembrane region" description="Helical" evidence="7">
    <location>
        <begin position="121"/>
        <end position="141"/>
    </location>
</feature>
<evidence type="ECO:0000256" key="5">
    <source>
        <dbReference type="ARBA" id="ARBA00022989"/>
    </source>
</evidence>
<evidence type="ECO:0000313" key="10">
    <source>
        <dbReference type="Proteomes" id="UP000198417"/>
    </source>
</evidence>
<dbReference type="Proteomes" id="UP000198417">
    <property type="component" value="Unassembled WGS sequence"/>
</dbReference>
<proteinExistence type="inferred from homology"/>
<keyword evidence="10" id="KW-1185">Reference proteome</keyword>
<feature type="transmembrane region" description="Helical" evidence="7">
    <location>
        <begin position="12"/>
        <end position="34"/>
    </location>
</feature>
<dbReference type="Pfam" id="PF09335">
    <property type="entry name" value="VTT_dom"/>
    <property type="match status" value="1"/>
</dbReference>
<keyword evidence="6 7" id="KW-0472">Membrane</keyword>
<feature type="domain" description="VTT" evidence="8">
    <location>
        <begin position="22"/>
        <end position="143"/>
    </location>
</feature>
<accession>A0A238V0I9</accession>
<keyword evidence="3 7" id="KW-1003">Cell membrane</keyword>
<evidence type="ECO:0000256" key="3">
    <source>
        <dbReference type="ARBA" id="ARBA00022475"/>
    </source>
</evidence>
<reference evidence="9 10" key="1">
    <citation type="submission" date="2017-06" db="EMBL/GenBank/DDBJ databases">
        <authorList>
            <person name="Kim H.J."/>
            <person name="Triplett B.A."/>
        </authorList>
    </citation>
    <scope>NUCLEOTIDE SEQUENCE [LARGE SCALE GENOMIC DNA]</scope>
    <source>
        <strain evidence="9 10">DSM 29052</strain>
    </source>
</reference>
<comment type="subcellular location">
    <subcellularLocation>
        <location evidence="1 7">Cell membrane</location>
        <topology evidence="1 7">Multi-pass membrane protein</topology>
    </subcellularLocation>
</comment>
<dbReference type="InterPro" id="IPR032816">
    <property type="entry name" value="VTT_dom"/>
</dbReference>
<gene>
    <name evidence="9" type="ORF">SAMN06265370_101468</name>
</gene>
<comment type="similarity">
    <text evidence="2 7">Belongs to the DedA family.</text>
</comment>
<evidence type="ECO:0000313" key="9">
    <source>
        <dbReference type="EMBL" id="SNR28062.1"/>
    </source>
</evidence>
<evidence type="ECO:0000259" key="8">
    <source>
        <dbReference type="Pfam" id="PF09335"/>
    </source>
</evidence>
<dbReference type="GO" id="GO:0005886">
    <property type="term" value="C:plasma membrane"/>
    <property type="evidence" value="ECO:0007669"/>
    <property type="project" value="UniProtKB-SubCell"/>
</dbReference>
<evidence type="ECO:0000256" key="1">
    <source>
        <dbReference type="ARBA" id="ARBA00004651"/>
    </source>
</evidence>
<keyword evidence="5 7" id="KW-1133">Transmembrane helix</keyword>
<evidence type="ECO:0000256" key="7">
    <source>
        <dbReference type="RuleBase" id="RU367016"/>
    </source>
</evidence>
<evidence type="ECO:0000256" key="4">
    <source>
        <dbReference type="ARBA" id="ARBA00022692"/>
    </source>
</evidence>
<protein>
    <submittedName>
        <fullName evidence="9">Membrane protein DedA, SNARE-associated domain</fullName>
    </submittedName>
</protein>
<name>A0A238V0I9_9RHOB</name>
<dbReference type="RefSeq" id="WP_089268887.1">
    <property type="nucleotide sequence ID" value="NZ_FZNN01000001.1"/>
</dbReference>
<feature type="transmembrane region" description="Helical" evidence="7">
    <location>
        <begin position="161"/>
        <end position="182"/>
    </location>
</feature>
<organism evidence="9 10">
    <name type="scientific">Puniceibacterium sediminis</name>
    <dbReference type="NCBI Taxonomy" id="1608407"/>
    <lineage>
        <taxon>Bacteria</taxon>
        <taxon>Pseudomonadati</taxon>
        <taxon>Pseudomonadota</taxon>
        <taxon>Alphaproteobacteria</taxon>
        <taxon>Rhodobacterales</taxon>
        <taxon>Paracoccaceae</taxon>
        <taxon>Puniceibacterium</taxon>
    </lineage>
</organism>
<dbReference type="OrthoDB" id="948134at2"/>